<gene>
    <name evidence="1" type="ORF">EII40_14200</name>
</gene>
<comment type="caution">
    <text evidence="1">The sequence shown here is derived from an EMBL/GenBank/DDBJ whole genome shotgun (WGS) entry which is preliminary data.</text>
</comment>
<accession>A0A3P1XCI7</accession>
<protein>
    <submittedName>
        <fullName evidence="1">IS1380 family transposase</fullName>
    </submittedName>
</protein>
<feature type="non-terminal residue" evidence="1">
    <location>
        <position position="118"/>
    </location>
</feature>
<organism evidence="1 2">
    <name type="scientific">Tannerella forsythia</name>
    <name type="common">Bacteroides forsythus</name>
    <dbReference type="NCBI Taxonomy" id="28112"/>
    <lineage>
        <taxon>Bacteria</taxon>
        <taxon>Pseudomonadati</taxon>
        <taxon>Bacteroidota</taxon>
        <taxon>Bacteroidia</taxon>
        <taxon>Bacteroidales</taxon>
        <taxon>Tannerellaceae</taxon>
        <taxon>Tannerella</taxon>
    </lineage>
</organism>
<name>A0A3P1XCI7_TANFO</name>
<dbReference type="AlphaFoldDB" id="A0A3P1XCI7"/>
<evidence type="ECO:0000313" key="1">
    <source>
        <dbReference type="EMBL" id="RRD55818.1"/>
    </source>
</evidence>
<sequence length="118" mass="13645">MKFELSFTNKEITSWGGMVFLKQMLDKIGFKEQVFSCHSLPTQNSNRAYDAGVILESFITGIWCGANRFLHTEVTRADKALGHIFGWKHTPAQDAYKRYFSKFNAKTNLEVARHFFGW</sequence>
<proteinExistence type="predicted"/>
<dbReference type="EMBL" id="RQYS01000148">
    <property type="protein sequence ID" value="RRD55818.1"/>
    <property type="molecule type" value="Genomic_DNA"/>
</dbReference>
<evidence type="ECO:0000313" key="2">
    <source>
        <dbReference type="Proteomes" id="UP000278609"/>
    </source>
</evidence>
<reference evidence="1 2" key="1">
    <citation type="submission" date="2018-11" db="EMBL/GenBank/DDBJ databases">
        <title>Genomes From Bacteria Associated with the Canine Oral Cavity: a Test Case for Automated Genome-Based Taxonomic Assignment.</title>
        <authorList>
            <person name="Coil D.A."/>
            <person name="Jospin G."/>
            <person name="Darling A.E."/>
            <person name="Wallis C."/>
            <person name="Davis I.J."/>
            <person name="Harris S."/>
            <person name="Eisen J.A."/>
            <person name="Holcombe L.J."/>
            <person name="O'Flynn C."/>
        </authorList>
    </citation>
    <scope>NUCLEOTIDE SEQUENCE [LARGE SCALE GENOMIC DNA]</scope>
    <source>
        <strain evidence="1 2">OH2617_COT-023</strain>
    </source>
</reference>
<dbReference type="Proteomes" id="UP000278609">
    <property type="component" value="Unassembled WGS sequence"/>
</dbReference>